<protein>
    <submittedName>
        <fullName evidence="1">Transcriptional regulator</fullName>
    </submittedName>
</protein>
<dbReference type="EMBL" id="JACXAE010000049">
    <property type="protein sequence ID" value="MBD2773105.1"/>
    <property type="molecule type" value="Genomic_DNA"/>
</dbReference>
<sequence>MPTSDSYHDYLIESLKKKPELAAAYITATFEEKDPEPELLKMALSHVAIALAEQNMTPEQAKQHLEKLDELLSQKGSEAIYNLSNWLNALGLKLTVTVAQAEIAILNHS</sequence>
<accession>A0A8J6XCI8</accession>
<keyword evidence="2" id="KW-1185">Reference proteome</keyword>
<gene>
    <name evidence="1" type="ORF">ICL16_13780</name>
</gene>
<dbReference type="AlphaFoldDB" id="A0A8J6XCI8"/>
<comment type="caution">
    <text evidence="1">The sequence shown here is derived from an EMBL/GenBank/DDBJ whole genome shotgun (WGS) entry which is preliminary data.</text>
</comment>
<evidence type="ECO:0000313" key="2">
    <source>
        <dbReference type="Proteomes" id="UP000629098"/>
    </source>
</evidence>
<reference evidence="1" key="1">
    <citation type="submission" date="2020-09" db="EMBL/GenBank/DDBJ databases">
        <title>Iningainema tapete sp. nov. (Scytonemataceae, Cyanobacteria) from greenhouses in central Florida (USA) produces two types of nodularin with biosynthetic potential for microcystin-LR and anabaenopeptins.</title>
        <authorList>
            <person name="Berthold D.E."/>
            <person name="Lefler F.W."/>
            <person name="Huang I.-S."/>
            <person name="Abdulla H."/>
            <person name="Zimba P.V."/>
            <person name="Laughinghouse H.D. IV."/>
        </authorList>
    </citation>
    <scope>NUCLEOTIDE SEQUENCE</scope>
    <source>
        <strain evidence="1">BLCCT55</strain>
    </source>
</reference>
<name>A0A8J6XCI8_9CYAN</name>
<proteinExistence type="predicted"/>
<evidence type="ECO:0000313" key="1">
    <source>
        <dbReference type="EMBL" id="MBD2773105.1"/>
    </source>
</evidence>
<organism evidence="1 2">
    <name type="scientific">Iningainema tapete BLCC-T55</name>
    <dbReference type="NCBI Taxonomy" id="2748662"/>
    <lineage>
        <taxon>Bacteria</taxon>
        <taxon>Bacillati</taxon>
        <taxon>Cyanobacteriota</taxon>
        <taxon>Cyanophyceae</taxon>
        <taxon>Nostocales</taxon>
        <taxon>Scytonemataceae</taxon>
        <taxon>Iningainema tapete</taxon>
    </lineage>
</organism>
<dbReference type="Proteomes" id="UP000629098">
    <property type="component" value="Unassembled WGS sequence"/>
</dbReference>